<organism evidence="2">
    <name type="scientific">Nothobranchius kuhntae</name>
    <name type="common">Beira killifish</name>
    <dbReference type="NCBI Taxonomy" id="321403"/>
    <lineage>
        <taxon>Eukaryota</taxon>
        <taxon>Metazoa</taxon>
        <taxon>Chordata</taxon>
        <taxon>Craniata</taxon>
        <taxon>Vertebrata</taxon>
        <taxon>Euteleostomi</taxon>
        <taxon>Actinopterygii</taxon>
        <taxon>Neopterygii</taxon>
        <taxon>Teleostei</taxon>
        <taxon>Neoteleostei</taxon>
        <taxon>Acanthomorphata</taxon>
        <taxon>Ovalentaria</taxon>
        <taxon>Atherinomorphae</taxon>
        <taxon>Cyprinodontiformes</taxon>
        <taxon>Nothobranchiidae</taxon>
        <taxon>Nothobranchius</taxon>
    </lineage>
</organism>
<reference evidence="2" key="1">
    <citation type="submission" date="2016-05" db="EMBL/GenBank/DDBJ databases">
        <authorList>
            <person name="Lavstsen T."/>
            <person name="Jespersen J.S."/>
        </authorList>
    </citation>
    <scope>NUCLEOTIDE SEQUENCE</scope>
    <source>
        <tissue evidence="2">Brain</tissue>
    </source>
</reference>
<feature type="compositionally biased region" description="Basic and acidic residues" evidence="1">
    <location>
        <begin position="301"/>
        <end position="343"/>
    </location>
</feature>
<feature type="compositionally biased region" description="Pro residues" evidence="1">
    <location>
        <begin position="254"/>
        <end position="263"/>
    </location>
</feature>
<evidence type="ECO:0000313" key="2">
    <source>
        <dbReference type="EMBL" id="SBR21014.1"/>
    </source>
</evidence>
<gene>
    <name evidence="2" type="primary">YTHDC1</name>
</gene>
<reference evidence="2" key="2">
    <citation type="submission" date="2016-06" db="EMBL/GenBank/DDBJ databases">
        <title>The genome of a short-lived fish provides insights into sex chromosome evolution and the genetic control of aging.</title>
        <authorList>
            <person name="Reichwald K."/>
            <person name="Felder M."/>
            <person name="Petzold A."/>
            <person name="Koch P."/>
            <person name="Groth M."/>
            <person name="Platzer M."/>
        </authorList>
    </citation>
    <scope>NUCLEOTIDE SEQUENCE</scope>
    <source>
        <tissue evidence="2">Brain</tissue>
    </source>
</reference>
<dbReference type="EMBL" id="HAEE01000998">
    <property type="protein sequence ID" value="SBR21014.1"/>
    <property type="molecule type" value="Transcribed_RNA"/>
</dbReference>
<sequence>MRARGEGAVLGGSLLVSESRGWSFMWRQSGVVMMEGLVGGWWRMIVVVVRGVVRGLLLHIGVSRQSLPRSSRSDALVVVPHIVVVRPVRKHVTPDAGESPIHRLAPSWINPARWLNSGGPSTRGRFLPWRSNSSGRRLSKEVHRRRPEEFDLHGRKRPRVDGPPEFSQRAGFIQDLRSQPVDRRFSGVRRDVLPNGSYNYYMRNYHQSVGPAAPWQTLAAYPNVEQQPPHHPPYYHHNHPPPPPHQAFHHHHPTLPPHEAPPPRFRDKQRPPQHRAFPSSPHDYDMRVDDFLRRTQAVVSSRRERERQRERERGGPRRERERERARDRDRERERDKERGRYRR</sequence>
<name>A0A1A8JLM8_NOTKU</name>
<feature type="compositionally biased region" description="Basic and acidic residues" evidence="1">
    <location>
        <begin position="138"/>
        <end position="153"/>
    </location>
</feature>
<feature type="region of interest" description="Disordered" evidence="1">
    <location>
        <begin position="223"/>
        <end position="343"/>
    </location>
</feature>
<evidence type="ECO:0000256" key="1">
    <source>
        <dbReference type="SAM" id="MobiDB-lite"/>
    </source>
</evidence>
<proteinExistence type="predicted"/>
<feature type="compositionally biased region" description="Basic and acidic residues" evidence="1">
    <location>
        <begin position="282"/>
        <end position="293"/>
    </location>
</feature>
<dbReference type="AlphaFoldDB" id="A0A1A8JLM8"/>
<accession>A0A1A8JLM8</accession>
<feature type="region of interest" description="Disordered" evidence="1">
    <location>
        <begin position="127"/>
        <end position="167"/>
    </location>
</feature>
<protein>
    <submittedName>
        <fullName evidence="2">YTH domain containing 1</fullName>
    </submittedName>
</protein>